<feature type="region of interest" description="Disordered" evidence="1">
    <location>
        <begin position="61"/>
        <end position="95"/>
    </location>
</feature>
<sequence>MENFVYYFSKVLKLFRFRVKDKQERKADKSKASAPISRPTLYEQWWLLNVNVSSVRCRYGGTTDKWQRPAGPRRPPAGRWRSRPPPPYSRSMPRSRTAVVRGHYARSLFSSAPAFLRIMSSDHTARRAHRANYNCGTPARFAHRRLSSTAFSDDPKLAPSLEFSLTTYKFIKI</sequence>
<evidence type="ECO:0000256" key="1">
    <source>
        <dbReference type="SAM" id="MobiDB-lite"/>
    </source>
</evidence>
<dbReference type="AlphaFoldDB" id="A0AAU9UZN8"/>
<gene>
    <name evidence="2" type="ORF">EEDITHA_LOCUS17955</name>
</gene>
<dbReference type="Proteomes" id="UP001153954">
    <property type="component" value="Unassembled WGS sequence"/>
</dbReference>
<proteinExistence type="predicted"/>
<evidence type="ECO:0000313" key="2">
    <source>
        <dbReference type="EMBL" id="CAH2103443.1"/>
    </source>
</evidence>
<evidence type="ECO:0000313" key="3">
    <source>
        <dbReference type="Proteomes" id="UP001153954"/>
    </source>
</evidence>
<reference evidence="2" key="1">
    <citation type="submission" date="2022-03" db="EMBL/GenBank/DDBJ databases">
        <authorList>
            <person name="Tunstrom K."/>
        </authorList>
    </citation>
    <scope>NUCLEOTIDE SEQUENCE</scope>
</reference>
<accession>A0AAU9UZN8</accession>
<keyword evidence="3" id="KW-1185">Reference proteome</keyword>
<organism evidence="2 3">
    <name type="scientific">Euphydryas editha</name>
    <name type="common">Edith's checkerspot</name>
    <dbReference type="NCBI Taxonomy" id="104508"/>
    <lineage>
        <taxon>Eukaryota</taxon>
        <taxon>Metazoa</taxon>
        <taxon>Ecdysozoa</taxon>
        <taxon>Arthropoda</taxon>
        <taxon>Hexapoda</taxon>
        <taxon>Insecta</taxon>
        <taxon>Pterygota</taxon>
        <taxon>Neoptera</taxon>
        <taxon>Endopterygota</taxon>
        <taxon>Lepidoptera</taxon>
        <taxon>Glossata</taxon>
        <taxon>Ditrysia</taxon>
        <taxon>Papilionoidea</taxon>
        <taxon>Nymphalidae</taxon>
        <taxon>Nymphalinae</taxon>
        <taxon>Euphydryas</taxon>
    </lineage>
</organism>
<protein>
    <submittedName>
        <fullName evidence="2">Uncharacterized protein</fullName>
    </submittedName>
</protein>
<name>A0AAU9UZN8_EUPED</name>
<comment type="caution">
    <text evidence="2">The sequence shown here is derived from an EMBL/GenBank/DDBJ whole genome shotgun (WGS) entry which is preliminary data.</text>
</comment>
<dbReference type="EMBL" id="CAKOGL010000026">
    <property type="protein sequence ID" value="CAH2103443.1"/>
    <property type="molecule type" value="Genomic_DNA"/>
</dbReference>